<keyword evidence="5" id="KW-0547">Nucleotide-binding</keyword>
<gene>
    <name evidence="11" type="ORF">ACJRO7_014411</name>
</gene>
<name>A0ABD3L0S0_EUCGL</name>
<dbReference type="GO" id="GO:0005524">
    <property type="term" value="F:ATP binding"/>
    <property type="evidence" value="ECO:0007669"/>
    <property type="project" value="UniProtKB-KW"/>
</dbReference>
<dbReference type="AlphaFoldDB" id="A0ABD3L0S0"/>
<comment type="caution">
    <text evidence="11">The sequence shown here is derived from an EMBL/GenBank/DDBJ whole genome shotgun (WGS) entry which is preliminary data.</text>
</comment>
<reference evidence="11 12" key="1">
    <citation type="submission" date="2024-11" db="EMBL/GenBank/DDBJ databases">
        <title>Chromosome-level genome assembly of Eucalyptus globulus Labill. provides insights into its genome evolution.</title>
        <authorList>
            <person name="Li X."/>
        </authorList>
    </citation>
    <scope>NUCLEOTIDE SEQUENCE [LARGE SCALE GENOMIC DNA]</scope>
    <source>
        <strain evidence="11">CL2024</strain>
        <tissue evidence="11">Fresh tender leaves</tissue>
    </source>
</reference>
<dbReference type="GO" id="GO:0007031">
    <property type="term" value="P:peroxisome organization"/>
    <property type="evidence" value="ECO:0007669"/>
    <property type="project" value="UniProtKB-KW"/>
</dbReference>
<feature type="compositionally biased region" description="Polar residues" evidence="9">
    <location>
        <begin position="299"/>
        <end position="330"/>
    </location>
</feature>
<proteinExistence type="inferred from homology"/>
<keyword evidence="12" id="KW-1185">Reference proteome</keyword>
<dbReference type="FunFam" id="3.10.110.10:FF:000044">
    <property type="entry name" value="protein PEROXIN-4 isoform X1"/>
    <property type="match status" value="1"/>
</dbReference>
<keyword evidence="4" id="KW-0808">Transferase</keyword>
<dbReference type="PANTHER" id="PTHR45898:SF4">
    <property type="entry name" value="TARGET OF MYB PROTEIN 1"/>
    <property type="match status" value="1"/>
</dbReference>
<dbReference type="CDD" id="cd23812">
    <property type="entry name" value="UBCc_ScPEX4-like"/>
    <property type="match status" value="1"/>
</dbReference>
<keyword evidence="3" id="KW-0962">Peroxisome biogenesis</keyword>
<feature type="domain" description="UBC core" evidence="10">
    <location>
        <begin position="3"/>
        <end position="154"/>
    </location>
</feature>
<evidence type="ECO:0000256" key="5">
    <source>
        <dbReference type="ARBA" id="ARBA00022741"/>
    </source>
</evidence>
<feature type="compositionally biased region" description="Polar residues" evidence="9">
    <location>
        <begin position="259"/>
        <end position="269"/>
    </location>
</feature>
<dbReference type="SMART" id="SM00212">
    <property type="entry name" value="UBCc"/>
    <property type="match status" value="1"/>
</dbReference>
<evidence type="ECO:0000256" key="9">
    <source>
        <dbReference type="SAM" id="MobiDB-lite"/>
    </source>
</evidence>
<feature type="region of interest" description="Disordered" evidence="9">
    <location>
        <begin position="166"/>
        <end position="186"/>
    </location>
</feature>
<evidence type="ECO:0000259" key="10">
    <source>
        <dbReference type="PROSITE" id="PS50127"/>
    </source>
</evidence>
<dbReference type="EMBL" id="JBJKBG010000003">
    <property type="protein sequence ID" value="KAL3745293.1"/>
    <property type="molecule type" value="Genomic_DNA"/>
</dbReference>
<evidence type="ECO:0000313" key="12">
    <source>
        <dbReference type="Proteomes" id="UP001634007"/>
    </source>
</evidence>
<dbReference type="SUPFAM" id="SSF54495">
    <property type="entry name" value="UBC-like"/>
    <property type="match status" value="1"/>
</dbReference>
<feature type="region of interest" description="Disordered" evidence="9">
    <location>
        <begin position="259"/>
        <end position="352"/>
    </location>
</feature>
<dbReference type="PROSITE" id="PS50127">
    <property type="entry name" value="UBC_2"/>
    <property type="match status" value="1"/>
</dbReference>
<evidence type="ECO:0000256" key="1">
    <source>
        <dbReference type="ARBA" id="ARBA00007708"/>
    </source>
</evidence>
<dbReference type="InterPro" id="IPR023313">
    <property type="entry name" value="UBQ-conjugating_AS"/>
</dbReference>
<protein>
    <recommendedName>
        <fullName evidence="2">E2 ubiquitin-conjugating enzyme</fullName>
        <ecNumber evidence="2">2.3.2.23</ecNumber>
    </recommendedName>
</protein>
<evidence type="ECO:0000256" key="6">
    <source>
        <dbReference type="ARBA" id="ARBA00022786"/>
    </source>
</evidence>
<dbReference type="PANTHER" id="PTHR45898">
    <property type="entry name" value="TOM1-LIKE PROTEIN"/>
    <property type="match status" value="1"/>
</dbReference>
<dbReference type="InterPro" id="IPR016135">
    <property type="entry name" value="UBQ-conjugating_enzyme/RWD"/>
</dbReference>
<feature type="compositionally biased region" description="Low complexity" evidence="9">
    <location>
        <begin position="270"/>
        <end position="292"/>
    </location>
</feature>
<keyword evidence="6" id="KW-0833">Ubl conjugation pathway</keyword>
<comment type="similarity">
    <text evidence="1">Belongs to the TOM1 family.</text>
</comment>
<dbReference type="InterPro" id="IPR000608">
    <property type="entry name" value="UBC"/>
</dbReference>
<evidence type="ECO:0000256" key="3">
    <source>
        <dbReference type="ARBA" id="ARBA00022593"/>
    </source>
</evidence>
<evidence type="ECO:0000256" key="4">
    <source>
        <dbReference type="ARBA" id="ARBA00022679"/>
    </source>
</evidence>
<dbReference type="Gene3D" id="3.10.110.10">
    <property type="entry name" value="Ubiquitin Conjugating Enzyme"/>
    <property type="match status" value="1"/>
</dbReference>
<accession>A0ABD3L0S0</accession>
<dbReference type="EC" id="2.3.2.23" evidence="2"/>
<evidence type="ECO:0000313" key="11">
    <source>
        <dbReference type="EMBL" id="KAL3745293.1"/>
    </source>
</evidence>
<dbReference type="Proteomes" id="UP001634007">
    <property type="component" value="Unassembled WGS sequence"/>
</dbReference>
<dbReference type="InterPro" id="IPR044836">
    <property type="entry name" value="TOL_plant"/>
</dbReference>
<dbReference type="Pfam" id="PF00179">
    <property type="entry name" value="UQ_con"/>
    <property type="match status" value="1"/>
</dbReference>
<evidence type="ECO:0000256" key="2">
    <source>
        <dbReference type="ARBA" id="ARBA00012486"/>
    </source>
</evidence>
<dbReference type="PROSITE" id="PS00183">
    <property type="entry name" value="UBC_1"/>
    <property type="match status" value="1"/>
</dbReference>
<organism evidence="11 12">
    <name type="scientific">Eucalyptus globulus</name>
    <name type="common">Tasmanian blue gum</name>
    <dbReference type="NCBI Taxonomy" id="34317"/>
    <lineage>
        <taxon>Eukaryota</taxon>
        <taxon>Viridiplantae</taxon>
        <taxon>Streptophyta</taxon>
        <taxon>Embryophyta</taxon>
        <taxon>Tracheophyta</taxon>
        <taxon>Spermatophyta</taxon>
        <taxon>Magnoliopsida</taxon>
        <taxon>eudicotyledons</taxon>
        <taxon>Gunneridae</taxon>
        <taxon>Pentapetalae</taxon>
        <taxon>rosids</taxon>
        <taxon>malvids</taxon>
        <taxon>Myrtales</taxon>
        <taxon>Myrtaceae</taxon>
        <taxon>Myrtoideae</taxon>
        <taxon>Eucalypteae</taxon>
        <taxon>Eucalyptus</taxon>
    </lineage>
</organism>
<sequence length="607" mass="67013">MQTSRARPFKEYKEVQREKGADPDIQLVCNDSNIFKWTALIKGPSETPFEGGVFQLAFAIPEQYPLQPPQVRFLTKIFHPNVHFKTGEICLDILKNAWSPAWTLQSVCRAIIALMAHPEPDSPLNCDSESGPRAKSWDESLLRQGLALNDDLQRVLAKHEVIASGSSVQAEKTPPGPSGTMTDVKGPLLDIVDNSTKPDERVQLNLIQKRTFSVERTTALLKPETSLALVHVGHPQSTASQSQQNALVLFDVFSDNNSKPNTINTQSGYPTTQSNPSTPQFQQQQNLQAPQLGVYANGNMPNMGSNEHDQSPYSQSSVPVWNGHIAQQQQPPSPVYGAQTSDSLPPPPWEAQSVENSQVMGTQYPQPMQGSQVVVLHAQPALSGLHLQAAYPMGNEQAMGMYLQPVAGGHMPLLNSQDLPPQPIQGGPYMGMVPQPMQVGQMTYLYPQQMYGSQVAAYGYGQQGAQYLDKRMYGLSVRDDSSLRNSSYQVSTSSYVLPMKPSKPEDKLFGDLVDMAKVKSSAKSTPGRAGSMYEENYFIAIHGYKDPESVWMRPLRKRSEDIKVPNDAPATAMLQGKSLRAPDHTKHRVYDAKMAHDAKTRNDILYP</sequence>
<evidence type="ECO:0000256" key="8">
    <source>
        <dbReference type="PROSITE-ProRule" id="PRU10133"/>
    </source>
</evidence>
<keyword evidence="7" id="KW-0067">ATP-binding</keyword>
<feature type="active site" description="Glycyl thioester intermediate" evidence="8">
    <location>
        <position position="90"/>
    </location>
</feature>
<evidence type="ECO:0000256" key="7">
    <source>
        <dbReference type="ARBA" id="ARBA00022840"/>
    </source>
</evidence>
<dbReference type="GO" id="GO:0061631">
    <property type="term" value="F:ubiquitin conjugating enzyme activity"/>
    <property type="evidence" value="ECO:0007669"/>
    <property type="project" value="UniProtKB-EC"/>
</dbReference>